<dbReference type="InterPro" id="IPR027417">
    <property type="entry name" value="P-loop_NTPase"/>
</dbReference>
<dbReference type="Gene3D" id="1.25.40.10">
    <property type="entry name" value="Tetratricopeptide repeat domain"/>
    <property type="match status" value="2"/>
</dbReference>
<reference evidence="3 4" key="1">
    <citation type="submission" date="2016-12" db="EMBL/GenBank/DDBJ databases">
        <title>Genomic comparison of strains in the 'Actinomyces naeslundii' group.</title>
        <authorList>
            <person name="Mughal S.R."/>
            <person name="Do T."/>
            <person name="Gilbert S.C."/>
            <person name="Witherden E.A."/>
            <person name="Didelot X."/>
            <person name="Beighton D."/>
        </authorList>
    </citation>
    <scope>NUCLEOTIDE SEQUENCE [LARGE SCALE GENOMIC DNA]</scope>
    <source>
        <strain evidence="3 4">S64C</strain>
    </source>
</reference>
<sequence length="976" mass="106559">MTWDRGGDPVGIAAVVHPGWVQRALTAEDWRGFPGNEPGGGEGFSKVERIAQQIFDKLAELHITYVHEPAESVPGAQRVRAVDEVLSLGQATCLDMCATFCSAALDAGIYPLLLTVRQEERRRHALVLVPVDLRWSFGAPALLDEGFSRSPLILDGDDVRDLVASAPDDAMGAWLAIDVEQATYSTDRDAGDWACAIASGASYVKEWDWDVCVDVGGIRAQQDNSSELPTLARTEKVLAPGYLPLPDDSTPLQMIQTRYGVVPFCSRPEYRELKEWTVGTAKSPGRKPDVSVAVLTGAGGTGKTRMAAQLCHDLEVLGWYTGFVPAKSVMENDELAYLAELTTELLIVVDYAEEYRQEQLAALLRALRGRRSPTRIVLTARGIDSWWEDFREELESDGIQLGRGLVKELEPRPDPVLLYRQAVRGFSKVINGVNPPEVVIPERAGDTALDIVLQAWLAVVDDDGMQDPQSERSVERGAKSARASNPNARDSLYDRVLRLEFNRWRTFPELQDISLIHLRRIAATLSLLVPDAGQVDDVLFRLLEWRNEHLRRSRVAELMSTTLLRSAGDGTVSLRPDPVAEHLILSVFGDDPDQVDAVLPGDPLDVPGISEPDASEATVTRALMLGQQAQNLSQVITRAASQDRESAVRLAHHVLKACPHLWSSALEVALAQGGPFAHALEQLIESGAELPCEEIQSAIPLGHSTLRGVALAAMQRMEAPSERDPVKRAIYLHHLANRLSDAGRSVEALEVAQEAAGLYRELALASPEVYTPDLAASLNNLAKFLSEVGFSVEALEVAQQAAGLYRELAQASPAAYTPDLALSLNNLASNLSAVGQYQEALEVAQETVRLRRALAEAWPETYTPGLATSLGNLAMFLSAVGQEREALVAAEETVRLRRALVEVWPEVYTFDLAISLNSLAKILSRLGRRNEGLVVAREAVRLFRNLVEVSPAAYTPNLALSLSNLSNFLPEVGLVP</sequence>
<dbReference type="Proteomes" id="UP000185736">
    <property type="component" value="Unassembled WGS sequence"/>
</dbReference>
<dbReference type="SUPFAM" id="SSF48452">
    <property type="entry name" value="TPR-like"/>
    <property type="match status" value="1"/>
</dbReference>
<name>A0A1Q8HZ93_9ACTO</name>
<dbReference type="SMART" id="SM00028">
    <property type="entry name" value="TPR"/>
    <property type="match status" value="5"/>
</dbReference>
<dbReference type="AlphaFoldDB" id="A0A1Q8HZ93"/>
<dbReference type="InterPro" id="IPR057574">
    <property type="entry name" value="nSTAND_NTPase5_dom"/>
</dbReference>
<protein>
    <recommendedName>
        <fullName evidence="2">Novel STAND NTPase 5 domain-containing protein</fullName>
    </recommendedName>
</protein>
<dbReference type="Pfam" id="PF13374">
    <property type="entry name" value="TPR_10"/>
    <property type="match status" value="2"/>
</dbReference>
<accession>A0A1Q8HZ93</accession>
<feature type="compositionally biased region" description="Basic and acidic residues" evidence="1">
    <location>
        <begin position="469"/>
        <end position="478"/>
    </location>
</feature>
<dbReference type="InterPro" id="IPR011990">
    <property type="entry name" value="TPR-like_helical_dom_sf"/>
</dbReference>
<dbReference type="PANTHER" id="PTHR19959">
    <property type="entry name" value="KINESIN LIGHT CHAIN"/>
    <property type="match status" value="1"/>
</dbReference>
<evidence type="ECO:0000259" key="2">
    <source>
        <dbReference type="Pfam" id="PF25199"/>
    </source>
</evidence>
<dbReference type="Pfam" id="PF25199">
    <property type="entry name" value="nSTAND_NTPase5"/>
    <property type="match status" value="1"/>
</dbReference>
<feature type="non-terminal residue" evidence="3">
    <location>
        <position position="976"/>
    </location>
</feature>
<gene>
    <name evidence="3" type="ORF">BKH32_10375</name>
</gene>
<proteinExistence type="predicted"/>
<comment type="caution">
    <text evidence="3">The sequence shown here is derived from an EMBL/GenBank/DDBJ whole genome shotgun (WGS) entry which is preliminary data.</text>
</comment>
<feature type="region of interest" description="Disordered" evidence="1">
    <location>
        <begin position="464"/>
        <end position="486"/>
    </location>
</feature>
<dbReference type="PANTHER" id="PTHR19959:SF119">
    <property type="entry name" value="FUNGAL LIPASE-LIKE DOMAIN-CONTAINING PROTEIN"/>
    <property type="match status" value="1"/>
</dbReference>
<evidence type="ECO:0000313" key="4">
    <source>
        <dbReference type="Proteomes" id="UP000185736"/>
    </source>
</evidence>
<evidence type="ECO:0000313" key="3">
    <source>
        <dbReference type="EMBL" id="OLL14144.1"/>
    </source>
</evidence>
<organism evidence="3 4">
    <name type="scientific">Actinomyces oris</name>
    <dbReference type="NCBI Taxonomy" id="544580"/>
    <lineage>
        <taxon>Bacteria</taxon>
        <taxon>Bacillati</taxon>
        <taxon>Actinomycetota</taxon>
        <taxon>Actinomycetes</taxon>
        <taxon>Actinomycetales</taxon>
        <taxon>Actinomycetaceae</taxon>
        <taxon>Actinomyces</taxon>
    </lineage>
</organism>
<evidence type="ECO:0000256" key="1">
    <source>
        <dbReference type="SAM" id="MobiDB-lite"/>
    </source>
</evidence>
<feature type="domain" description="Novel STAND NTPase 5" evidence="2">
    <location>
        <begin position="272"/>
        <end position="386"/>
    </location>
</feature>
<dbReference type="Gene3D" id="3.40.50.300">
    <property type="entry name" value="P-loop containing nucleotide triphosphate hydrolases"/>
    <property type="match status" value="1"/>
</dbReference>
<dbReference type="SUPFAM" id="SSF52540">
    <property type="entry name" value="P-loop containing nucleoside triphosphate hydrolases"/>
    <property type="match status" value="1"/>
</dbReference>
<dbReference type="EMBL" id="MSGO01000041">
    <property type="protein sequence ID" value="OLL14144.1"/>
    <property type="molecule type" value="Genomic_DNA"/>
</dbReference>
<dbReference type="InterPro" id="IPR019734">
    <property type="entry name" value="TPR_rpt"/>
</dbReference>